<organism evidence="3 4">
    <name type="scientific">Peronospora matthiolae</name>
    <dbReference type="NCBI Taxonomy" id="2874970"/>
    <lineage>
        <taxon>Eukaryota</taxon>
        <taxon>Sar</taxon>
        <taxon>Stramenopiles</taxon>
        <taxon>Oomycota</taxon>
        <taxon>Peronosporomycetes</taxon>
        <taxon>Peronosporales</taxon>
        <taxon>Peronosporaceae</taxon>
        <taxon>Peronospora</taxon>
    </lineage>
</organism>
<dbReference type="EMBL" id="CAKLBY020000071">
    <property type="protein sequence ID" value="CAK7923929.1"/>
    <property type="molecule type" value="Genomic_DNA"/>
</dbReference>
<gene>
    <name evidence="3" type="ORF">PM001_LOCUS9079</name>
</gene>
<dbReference type="PANTHER" id="PTHR46652:SF3">
    <property type="entry name" value="LEUCINE-RICH REPEAT-CONTAINING PROTEIN 9"/>
    <property type="match status" value="1"/>
</dbReference>
<dbReference type="Gene3D" id="3.80.10.10">
    <property type="entry name" value="Ribonuclease Inhibitor"/>
    <property type="match status" value="2"/>
</dbReference>
<name>A0AAV1TNC6_9STRA</name>
<sequence>MTSAFLGELDGKTDVLRFVVSFLRFRDWQTLSSCSRSLARSDLRRFVMAQAVLRVPPPPLLKRSASNDSQSTASYYTNSFLRRMKPELLCCIMNVLAPRSGMYLLQLLRVLPSLQSLRLWDYPYWTPEESSHDDVEDMMEEADPVINVAAVLQLLPTLKELHVSDAEITLSDLLTVAEIQPRTTWHLRKLDLSLTDVVDLAPLAVLPHLQSLSVRRTNVTSLAIVESLPELRVLDVSETRIVDFNALYSLSLLETLDVSKNYVSSDLNVLQHLTALRSLKASNLATSEPLTLTLKCEELEILHLQHTRLTDLAFATELPNLTYLDIRWTFVDDRRPLGALTALEYLLMDTRERGTETRDEYESASPASSSKYEWLSCLSHLKKLRMYKHDFQEELADVLREDVEERGTTVVSTRGHQIPMTHRVPSSFLRCLSRRADLRSLELPPLTEYTPLTLLSTTLHHLRLQQWCAEDLSQIAALGDMPTLTRFSMSLPPTAQVMDLIPLEGFVQLTQLELLDVLFEDLAPLGALANLQKLVLDLPDRKKRQLARRHKQYQTSFDCLLQLTKLEELSLIGRVDFKDVALLSGMHRMRRLWLNATKVEHVSPLAALTRLEILDLGLTPVTTVEGITRLPELQLIWIPEAVDCKVFRDVYNFPRLQSIWHPEDYNCLWTDHKF</sequence>
<keyword evidence="1" id="KW-0433">Leucine-rich repeat</keyword>
<dbReference type="InterPro" id="IPR032675">
    <property type="entry name" value="LRR_dom_sf"/>
</dbReference>
<evidence type="ECO:0000256" key="2">
    <source>
        <dbReference type="ARBA" id="ARBA00022737"/>
    </source>
</evidence>
<keyword evidence="2" id="KW-0677">Repeat</keyword>
<proteinExistence type="predicted"/>
<dbReference type="PANTHER" id="PTHR46652">
    <property type="entry name" value="LEUCINE-RICH REPEAT AND IQ DOMAIN-CONTAINING PROTEIN 1-RELATED"/>
    <property type="match status" value="1"/>
</dbReference>
<dbReference type="SUPFAM" id="SSF52058">
    <property type="entry name" value="L domain-like"/>
    <property type="match status" value="2"/>
</dbReference>
<dbReference type="Proteomes" id="UP001162060">
    <property type="component" value="Unassembled WGS sequence"/>
</dbReference>
<comment type="caution">
    <text evidence="3">The sequence shown here is derived from an EMBL/GenBank/DDBJ whole genome shotgun (WGS) entry which is preliminary data.</text>
</comment>
<accession>A0AAV1TNC6</accession>
<reference evidence="3" key="1">
    <citation type="submission" date="2024-01" db="EMBL/GenBank/DDBJ databases">
        <authorList>
            <person name="Webb A."/>
        </authorList>
    </citation>
    <scope>NUCLEOTIDE SEQUENCE</scope>
    <source>
        <strain evidence="3">Pm1</strain>
    </source>
</reference>
<evidence type="ECO:0000313" key="4">
    <source>
        <dbReference type="Proteomes" id="UP001162060"/>
    </source>
</evidence>
<protein>
    <submittedName>
        <fullName evidence="3">Uncharacterized protein</fullName>
    </submittedName>
</protein>
<evidence type="ECO:0000256" key="1">
    <source>
        <dbReference type="ARBA" id="ARBA00022614"/>
    </source>
</evidence>
<evidence type="ECO:0000313" key="3">
    <source>
        <dbReference type="EMBL" id="CAK7923929.1"/>
    </source>
</evidence>
<dbReference type="InterPro" id="IPR050836">
    <property type="entry name" value="SDS22/Internalin_LRR"/>
</dbReference>
<dbReference type="AlphaFoldDB" id="A0AAV1TNC6"/>